<dbReference type="Pfam" id="PF07977">
    <property type="entry name" value="FabA"/>
    <property type="match status" value="1"/>
</dbReference>
<accession>A0A2W5R4J2</accession>
<evidence type="ECO:0000256" key="4">
    <source>
        <dbReference type="ARBA" id="ARBA00022516"/>
    </source>
</evidence>
<keyword evidence="7 9" id="KW-0456">Lyase</keyword>
<comment type="catalytic activity">
    <reaction evidence="9">
        <text>a (3R)-hydroxyacyl-[ACP] = a (2E)-enoyl-[ACP] + H2O</text>
        <dbReference type="Rhea" id="RHEA:13097"/>
        <dbReference type="Rhea" id="RHEA-COMP:9925"/>
        <dbReference type="Rhea" id="RHEA-COMP:9945"/>
        <dbReference type="ChEBI" id="CHEBI:15377"/>
        <dbReference type="ChEBI" id="CHEBI:78784"/>
        <dbReference type="ChEBI" id="CHEBI:78827"/>
        <dbReference type="EC" id="4.2.1.59"/>
    </reaction>
</comment>
<dbReference type="InterPro" id="IPR013114">
    <property type="entry name" value="FabA_FabZ"/>
</dbReference>
<dbReference type="AlphaFoldDB" id="A0A2W5R4J2"/>
<dbReference type="InterPro" id="IPR029069">
    <property type="entry name" value="HotDog_dom_sf"/>
</dbReference>
<evidence type="ECO:0000256" key="3">
    <source>
        <dbReference type="ARBA" id="ARBA00022490"/>
    </source>
</evidence>
<dbReference type="EMBL" id="QFQD01000017">
    <property type="protein sequence ID" value="PZQ83639.1"/>
    <property type="molecule type" value="Genomic_DNA"/>
</dbReference>
<evidence type="ECO:0000256" key="1">
    <source>
        <dbReference type="ARBA" id="ARBA00004496"/>
    </source>
</evidence>
<dbReference type="CDD" id="cd01288">
    <property type="entry name" value="FabZ"/>
    <property type="match status" value="1"/>
</dbReference>
<name>A0A2W5R4J2_ANCNO</name>
<evidence type="ECO:0000256" key="2">
    <source>
        <dbReference type="ARBA" id="ARBA00009174"/>
    </source>
</evidence>
<evidence type="ECO:0000256" key="5">
    <source>
        <dbReference type="ARBA" id="ARBA00022556"/>
    </source>
</evidence>
<organism evidence="10 11">
    <name type="scientific">Ancylobacter novellus</name>
    <name type="common">Thiobacillus novellus</name>
    <dbReference type="NCBI Taxonomy" id="921"/>
    <lineage>
        <taxon>Bacteria</taxon>
        <taxon>Pseudomonadati</taxon>
        <taxon>Pseudomonadota</taxon>
        <taxon>Alphaproteobacteria</taxon>
        <taxon>Hyphomicrobiales</taxon>
        <taxon>Xanthobacteraceae</taxon>
        <taxon>Ancylobacter</taxon>
    </lineage>
</organism>
<keyword evidence="6 9" id="KW-0443">Lipid metabolism</keyword>
<dbReference type="HAMAP" id="MF_00406">
    <property type="entry name" value="FabZ"/>
    <property type="match status" value="1"/>
</dbReference>
<proteinExistence type="inferred from homology"/>
<dbReference type="EC" id="4.2.1.59" evidence="9"/>
<evidence type="ECO:0000256" key="9">
    <source>
        <dbReference type="HAMAP-Rule" id="MF_00406"/>
    </source>
</evidence>
<keyword evidence="4 9" id="KW-0444">Lipid biosynthesis</keyword>
<dbReference type="SUPFAM" id="SSF54637">
    <property type="entry name" value="Thioesterase/thiol ester dehydrase-isomerase"/>
    <property type="match status" value="1"/>
</dbReference>
<protein>
    <recommendedName>
        <fullName evidence="9">3-hydroxyacyl-[acyl-carrier-protein] dehydratase FabZ</fullName>
        <ecNumber evidence="9">4.2.1.59</ecNumber>
    </recommendedName>
    <alternativeName>
        <fullName evidence="9">(3R)-hydroxymyristoyl-[acyl-carrier-protein] dehydratase</fullName>
        <shortName evidence="9">(3R)-hydroxymyristoyl-ACP dehydrase</shortName>
    </alternativeName>
    <alternativeName>
        <fullName evidence="9">Beta-hydroxyacyl-ACP dehydratase</fullName>
    </alternativeName>
</protein>
<dbReference type="NCBIfam" id="NF000582">
    <property type="entry name" value="PRK00006.1"/>
    <property type="match status" value="1"/>
</dbReference>
<dbReference type="Gene3D" id="3.10.129.10">
    <property type="entry name" value="Hotdog Thioesterase"/>
    <property type="match status" value="1"/>
</dbReference>
<sequence length="162" mass="17680">MDVKAEGTVETASLGSADILRILAALPHRYPFLMVDKIIDIVGDKRAVGIKNVSANEPHFQGHFPDNPVMPGVLILEGMAQTAGAVCLFELAAGGPPSLVYFMTIDKAKFRRPVVPGDVLEYHMTQMSKRRNMWWFRGEAKVDGQLVAEAEVSAMIAQGAKK</sequence>
<comment type="caution">
    <text evidence="10">The sequence shown here is derived from an EMBL/GenBank/DDBJ whole genome shotgun (WGS) entry which is preliminary data.</text>
</comment>
<evidence type="ECO:0000256" key="7">
    <source>
        <dbReference type="ARBA" id="ARBA00023239"/>
    </source>
</evidence>
<evidence type="ECO:0000313" key="10">
    <source>
        <dbReference type="EMBL" id="PZQ83639.1"/>
    </source>
</evidence>
<comment type="function">
    <text evidence="8 9">Involved in unsaturated fatty acids biosynthesis. Catalyzes the dehydration of short chain beta-hydroxyacyl-ACPs and long chain saturated and unsaturated beta-hydroxyacyl-ACPs.</text>
</comment>
<dbReference type="GO" id="GO:0016020">
    <property type="term" value="C:membrane"/>
    <property type="evidence" value="ECO:0007669"/>
    <property type="project" value="GOC"/>
</dbReference>
<keyword evidence="5 9" id="KW-0441">Lipid A biosynthesis</keyword>
<keyword evidence="3 9" id="KW-0963">Cytoplasm</keyword>
<dbReference type="FunFam" id="3.10.129.10:FF:000001">
    <property type="entry name" value="3-hydroxyacyl-[acyl-carrier-protein] dehydratase FabZ"/>
    <property type="match status" value="1"/>
</dbReference>
<dbReference type="PANTHER" id="PTHR30272">
    <property type="entry name" value="3-HYDROXYACYL-[ACYL-CARRIER-PROTEIN] DEHYDRATASE"/>
    <property type="match status" value="1"/>
</dbReference>
<dbReference type="GO" id="GO:0005737">
    <property type="term" value="C:cytoplasm"/>
    <property type="evidence" value="ECO:0007669"/>
    <property type="project" value="UniProtKB-SubCell"/>
</dbReference>
<comment type="subcellular location">
    <subcellularLocation>
        <location evidence="1 9">Cytoplasm</location>
    </subcellularLocation>
</comment>
<evidence type="ECO:0000313" key="11">
    <source>
        <dbReference type="Proteomes" id="UP000248887"/>
    </source>
</evidence>
<dbReference type="GO" id="GO:0009245">
    <property type="term" value="P:lipid A biosynthetic process"/>
    <property type="evidence" value="ECO:0007669"/>
    <property type="project" value="UniProtKB-UniRule"/>
</dbReference>
<comment type="similarity">
    <text evidence="2 9">Belongs to the thioester dehydratase family. FabZ subfamily.</text>
</comment>
<evidence type="ECO:0000256" key="6">
    <source>
        <dbReference type="ARBA" id="ARBA00023098"/>
    </source>
</evidence>
<dbReference type="NCBIfam" id="TIGR01750">
    <property type="entry name" value="fabZ"/>
    <property type="match status" value="1"/>
</dbReference>
<dbReference type="InterPro" id="IPR010084">
    <property type="entry name" value="FabZ"/>
</dbReference>
<feature type="active site" evidence="9">
    <location>
        <position position="63"/>
    </location>
</feature>
<dbReference type="GO" id="GO:0006633">
    <property type="term" value="P:fatty acid biosynthetic process"/>
    <property type="evidence" value="ECO:0007669"/>
    <property type="project" value="UniProtKB-UniRule"/>
</dbReference>
<dbReference type="Proteomes" id="UP000248887">
    <property type="component" value="Unassembled WGS sequence"/>
</dbReference>
<dbReference type="GO" id="GO:0019171">
    <property type="term" value="F:(3R)-hydroxyacyl-[acyl-carrier-protein] dehydratase activity"/>
    <property type="evidence" value="ECO:0007669"/>
    <property type="project" value="UniProtKB-EC"/>
</dbReference>
<evidence type="ECO:0000256" key="8">
    <source>
        <dbReference type="ARBA" id="ARBA00025049"/>
    </source>
</evidence>
<dbReference type="PANTHER" id="PTHR30272:SF1">
    <property type="entry name" value="3-HYDROXYACYL-[ACYL-CARRIER-PROTEIN] DEHYDRATASE"/>
    <property type="match status" value="1"/>
</dbReference>
<reference evidence="10 11" key="1">
    <citation type="submission" date="2017-08" db="EMBL/GenBank/DDBJ databases">
        <title>Infants hospitalized years apart are colonized by the same room-sourced microbial strains.</title>
        <authorList>
            <person name="Brooks B."/>
            <person name="Olm M.R."/>
            <person name="Firek B.A."/>
            <person name="Baker R."/>
            <person name="Thomas B.C."/>
            <person name="Morowitz M.J."/>
            <person name="Banfield J.F."/>
        </authorList>
    </citation>
    <scope>NUCLEOTIDE SEQUENCE [LARGE SCALE GENOMIC DNA]</scope>
    <source>
        <strain evidence="10">S2_005_001_R2_27</strain>
    </source>
</reference>
<gene>
    <name evidence="9 10" type="primary">fabZ</name>
    <name evidence="10" type="ORF">DI549_07230</name>
</gene>